<dbReference type="Pfam" id="PF08617">
    <property type="entry name" value="CGI-121"/>
    <property type="match status" value="1"/>
</dbReference>
<keyword evidence="6 8" id="KW-0539">Nucleus</keyword>
<dbReference type="GO" id="GO:0005634">
    <property type="term" value="C:nucleus"/>
    <property type="evidence" value="ECO:0007669"/>
    <property type="project" value="UniProtKB-SubCell"/>
</dbReference>
<dbReference type="GO" id="GO:0002949">
    <property type="term" value="P:tRNA threonylcarbamoyladenosine modification"/>
    <property type="evidence" value="ECO:0007669"/>
    <property type="project" value="TreeGrafter"/>
</dbReference>
<evidence type="ECO:0000313" key="9">
    <source>
        <dbReference type="EMBL" id="KND01604.1"/>
    </source>
</evidence>
<evidence type="ECO:0000256" key="1">
    <source>
        <dbReference type="ARBA" id="ARBA00004123"/>
    </source>
</evidence>
<dbReference type="Proteomes" id="UP000053201">
    <property type="component" value="Unassembled WGS sequence"/>
</dbReference>
<evidence type="ECO:0000313" key="10">
    <source>
        <dbReference type="Proteomes" id="UP000053201"/>
    </source>
</evidence>
<evidence type="ECO:0000256" key="4">
    <source>
        <dbReference type="ARBA" id="ARBA00016009"/>
    </source>
</evidence>
<dbReference type="SUPFAM" id="SSF143870">
    <property type="entry name" value="PF0523-like"/>
    <property type="match status" value="1"/>
</dbReference>
<dbReference type="InterPro" id="IPR036504">
    <property type="entry name" value="CGI121/TPRKB_sf"/>
</dbReference>
<organism evidence="9 10">
    <name type="scientific">Spizellomyces punctatus (strain DAOM BR117)</name>
    <dbReference type="NCBI Taxonomy" id="645134"/>
    <lineage>
        <taxon>Eukaryota</taxon>
        <taxon>Fungi</taxon>
        <taxon>Fungi incertae sedis</taxon>
        <taxon>Chytridiomycota</taxon>
        <taxon>Chytridiomycota incertae sedis</taxon>
        <taxon>Chytridiomycetes</taxon>
        <taxon>Spizellomycetales</taxon>
        <taxon>Spizellomycetaceae</taxon>
        <taxon>Spizellomyces</taxon>
    </lineage>
</organism>
<dbReference type="GeneID" id="27686922"/>
<comment type="subcellular location">
    <subcellularLocation>
        <location evidence="1">Nucleus</location>
    </subcellularLocation>
</comment>
<evidence type="ECO:0000256" key="7">
    <source>
        <dbReference type="ARBA" id="ARBA00025043"/>
    </source>
</evidence>
<evidence type="ECO:0000256" key="2">
    <source>
        <dbReference type="ARBA" id="ARBA00005546"/>
    </source>
</evidence>
<dbReference type="OMA" id="IVCRMST"/>
<evidence type="ECO:0000256" key="6">
    <source>
        <dbReference type="ARBA" id="ARBA00023242"/>
    </source>
</evidence>
<protein>
    <recommendedName>
        <fullName evidence="4">EKC/KEOPS complex subunit CGI121</fullName>
    </recommendedName>
    <alternativeName>
        <fullName evidence="3">EKC/KEOPS complex subunit cgi121</fullName>
    </alternativeName>
</protein>
<dbReference type="Gene3D" id="3.30.2380.10">
    <property type="entry name" value="CGI121/TPRKB"/>
    <property type="match status" value="1"/>
</dbReference>
<evidence type="ECO:0000256" key="8">
    <source>
        <dbReference type="RuleBase" id="RU004398"/>
    </source>
</evidence>
<reference evidence="9 10" key="1">
    <citation type="submission" date="2009-08" db="EMBL/GenBank/DDBJ databases">
        <title>The Genome Sequence of Spizellomyces punctatus strain DAOM BR117.</title>
        <authorList>
            <consortium name="The Broad Institute Genome Sequencing Platform"/>
            <person name="Russ C."/>
            <person name="Cuomo C."/>
            <person name="Shea T."/>
            <person name="Young S.K."/>
            <person name="Zeng Q."/>
            <person name="Koehrsen M."/>
            <person name="Haas B."/>
            <person name="Borodovsky M."/>
            <person name="Guigo R."/>
            <person name="Alvarado L."/>
            <person name="Berlin A."/>
            <person name="Bochicchio J."/>
            <person name="Borenstein D."/>
            <person name="Chapman S."/>
            <person name="Chen Z."/>
            <person name="Engels R."/>
            <person name="Freedman E."/>
            <person name="Gellesch M."/>
            <person name="Goldberg J."/>
            <person name="Griggs A."/>
            <person name="Gujja S."/>
            <person name="Heiman D."/>
            <person name="Hepburn T."/>
            <person name="Howarth C."/>
            <person name="Jen D."/>
            <person name="Larson L."/>
            <person name="Lewis B."/>
            <person name="Mehta T."/>
            <person name="Park D."/>
            <person name="Pearson M."/>
            <person name="Roberts A."/>
            <person name="Saif S."/>
            <person name="Shenoy N."/>
            <person name="Sisk P."/>
            <person name="Stolte C."/>
            <person name="Sykes S."/>
            <person name="Thomson T."/>
            <person name="Walk T."/>
            <person name="White J."/>
            <person name="Yandava C."/>
            <person name="Burger G."/>
            <person name="Gray M.W."/>
            <person name="Holland P.W.H."/>
            <person name="King N."/>
            <person name="Lang F.B.F."/>
            <person name="Roger A.J."/>
            <person name="Ruiz-Trillo I."/>
            <person name="Lander E."/>
            <person name="Nusbaum C."/>
        </authorList>
    </citation>
    <scope>NUCLEOTIDE SEQUENCE [LARGE SCALE GENOMIC DNA]</scope>
    <source>
        <strain evidence="9 10">DAOM BR117</strain>
    </source>
</reference>
<keyword evidence="5" id="KW-0819">tRNA processing</keyword>
<sequence length="196" mass="21405">MQTVKLPPLFTPPTPDSPVPSVPFATPLPDIHVTLFRNIRNAVDVRNLVIKGDPRVPECVLINAATIVDVFQIQMACTKALLHQQQGIMRTRSLYSEILFNLSPTNNISDAIRQFGISDTTTAVAVVMVGMQAPPEEVRLRLLTLIEGEPIPLSHLPEFTDLPLINRIYKTGNVAADRGQTLALVVGAMALKGHLS</sequence>
<dbReference type="VEuPathDB" id="FungiDB:SPPG_03402"/>
<dbReference type="OrthoDB" id="329139at2759"/>
<dbReference type="GO" id="GO:0005829">
    <property type="term" value="C:cytosol"/>
    <property type="evidence" value="ECO:0007669"/>
    <property type="project" value="TreeGrafter"/>
</dbReference>
<dbReference type="InParanoid" id="A0A0L0HLC5"/>
<accession>A0A0L0HLC5</accession>
<dbReference type="FunCoup" id="A0A0L0HLC5">
    <property type="interactions" value="189"/>
</dbReference>
<dbReference type="EMBL" id="KQ257454">
    <property type="protein sequence ID" value="KND01604.1"/>
    <property type="molecule type" value="Genomic_DNA"/>
</dbReference>
<dbReference type="RefSeq" id="XP_016609643.1">
    <property type="nucleotide sequence ID" value="XM_016751671.1"/>
</dbReference>
<proteinExistence type="inferred from homology"/>
<dbReference type="STRING" id="645134.A0A0L0HLC5"/>
<name>A0A0L0HLC5_SPIPD</name>
<dbReference type="eggNOG" id="KOG4066">
    <property type="taxonomic scope" value="Eukaryota"/>
</dbReference>
<evidence type="ECO:0000256" key="5">
    <source>
        <dbReference type="ARBA" id="ARBA00022694"/>
    </source>
</evidence>
<dbReference type="PANTHER" id="PTHR15840">
    <property type="entry name" value="CGI-121 FAMILY MEMBER"/>
    <property type="match status" value="1"/>
</dbReference>
<dbReference type="PANTHER" id="PTHR15840:SF10">
    <property type="entry name" value="EKC_KEOPS COMPLEX SUBUNIT TPRKB"/>
    <property type="match status" value="1"/>
</dbReference>
<dbReference type="AlphaFoldDB" id="A0A0L0HLC5"/>
<dbReference type="GO" id="GO:0000408">
    <property type="term" value="C:EKC/KEOPS complex"/>
    <property type="evidence" value="ECO:0007669"/>
    <property type="project" value="TreeGrafter"/>
</dbReference>
<keyword evidence="10" id="KW-1185">Reference proteome</keyword>
<comment type="similarity">
    <text evidence="2 8">Belongs to the CGI121/TPRKB family.</text>
</comment>
<gene>
    <name evidence="9" type="ORF">SPPG_03402</name>
</gene>
<evidence type="ECO:0000256" key="3">
    <source>
        <dbReference type="ARBA" id="ARBA00015316"/>
    </source>
</evidence>
<comment type="function">
    <text evidence="7">Component of the EKC/KEOPS complex that is required for the formation of a threonylcarbamoyl group on adenosine at position 37 (t(6)A37) in tRNAs that read codons beginning with adenine. The complex is probably involved in the transfer of the threonylcarbamoyl moiety of threonylcarbamoyl-AMP (TC-AMP) to the N6 group of A37. CGI121 acts as an allosteric effector that regulates the t(6)A activity of the complex. The EKC/KEOPS complex also promotes both telomere uncapping and telomere elongation. The complex is required for efficient recruitment of transcriptional coactivators. CGI121 is not required for tRNA modification.</text>
</comment>
<dbReference type="InterPro" id="IPR013926">
    <property type="entry name" value="CGI121/TPRKB"/>
</dbReference>